<dbReference type="Gene3D" id="3.30.420.40">
    <property type="match status" value="2"/>
</dbReference>
<dbReference type="CDD" id="cd10231">
    <property type="entry name" value="ASKHA_NBD_HSP70_YegD-like"/>
    <property type="match status" value="1"/>
</dbReference>
<comment type="caution">
    <text evidence="3">The sequence shown here is derived from an EMBL/GenBank/DDBJ whole genome shotgun (WGS) entry which is preliminary data.</text>
</comment>
<dbReference type="PANTHER" id="PTHR19375">
    <property type="entry name" value="HEAT SHOCK PROTEIN 70KDA"/>
    <property type="match status" value="1"/>
</dbReference>
<dbReference type="EMBL" id="SDMK01000005">
    <property type="protein sequence ID" value="RXS93287.1"/>
    <property type="molecule type" value="Genomic_DNA"/>
</dbReference>
<dbReference type="GO" id="GO:0005524">
    <property type="term" value="F:ATP binding"/>
    <property type="evidence" value="ECO:0007669"/>
    <property type="project" value="UniProtKB-KW"/>
</dbReference>
<evidence type="ECO:0000256" key="1">
    <source>
        <dbReference type="ARBA" id="ARBA00022741"/>
    </source>
</evidence>
<sequence length="483" mass="53089">MRCSASPIPSSIAAWAWETTSSSAQSGHRFRCPPHSCDNRKRVQNELRNTIGIDFGTTNSSVAFAQDGQVRMVSFPLGTGGETFSSRSLLYLERQMHAPRKPVSVWTGPLGIEKYLAHDGFSDEAQGRLIQSLKSYLSARTLTGTEIFGKQYRFEDLVARILANLRLRASEALGFEVKRAIAGRPVMFVGAENEDDNAFAENRLRSAFEQAGFTDVTFAMEPVAAAYAYESAVERDELVLIGDFGGGTTDFSLLRVGPAARASGQLQVLGNSGVGIAGDAFDARIVRRLISPALGSESVTLSAGKKLPVLPAWVYANLERWHTLSFLRTHATMDMLRMAEKRAAAKKAPEREQIAALITIVEHDLGYRLHQAVQRVKVELSRHEQAEFVLHAELLHLRAAVTRTQFEEWISPELERMSESLDGLLQDTGIAAHQVDRVFLTGGTSLVPAVRRIFTSRFGEDRVQSGEAFTSVAYGLALMAAQE</sequence>
<dbReference type="PRINTS" id="PR00301">
    <property type="entry name" value="HEATSHOCK70"/>
</dbReference>
<dbReference type="InterPro" id="IPR043129">
    <property type="entry name" value="ATPase_NBD"/>
</dbReference>
<keyword evidence="2" id="KW-0067">ATP-binding</keyword>
<dbReference type="GO" id="GO:0140662">
    <property type="term" value="F:ATP-dependent protein folding chaperone"/>
    <property type="evidence" value="ECO:0007669"/>
    <property type="project" value="InterPro"/>
</dbReference>
<keyword evidence="1" id="KW-0547">Nucleotide-binding</keyword>
<keyword evidence="4" id="KW-1185">Reference proteome</keyword>
<dbReference type="Pfam" id="PF00012">
    <property type="entry name" value="HSP70"/>
    <property type="match status" value="2"/>
</dbReference>
<dbReference type="AlphaFoldDB" id="A0A4Q1S8F4"/>
<gene>
    <name evidence="3" type="ORF">ESZ00_18175</name>
</gene>
<protein>
    <submittedName>
        <fullName evidence="3">Hsp70 family protein</fullName>
    </submittedName>
</protein>
<dbReference type="OrthoDB" id="9807934at2"/>
<evidence type="ECO:0000313" key="4">
    <source>
        <dbReference type="Proteomes" id="UP000290253"/>
    </source>
</evidence>
<name>A0A4Q1S8F4_9BACT</name>
<evidence type="ECO:0000256" key="2">
    <source>
        <dbReference type="ARBA" id="ARBA00022840"/>
    </source>
</evidence>
<accession>A0A4Q1S8F4</accession>
<dbReference type="InterPro" id="IPR042054">
    <property type="entry name" value="YegD-like"/>
</dbReference>
<dbReference type="Proteomes" id="UP000290253">
    <property type="component" value="Unassembled WGS sequence"/>
</dbReference>
<evidence type="ECO:0000313" key="3">
    <source>
        <dbReference type="EMBL" id="RXS93287.1"/>
    </source>
</evidence>
<dbReference type="InterPro" id="IPR013126">
    <property type="entry name" value="Hsp_70_fam"/>
</dbReference>
<dbReference type="Gene3D" id="3.90.640.10">
    <property type="entry name" value="Actin, Chain A, domain 4"/>
    <property type="match status" value="1"/>
</dbReference>
<organism evidence="3 4">
    <name type="scientific">Silvibacterium dinghuense</name>
    <dbReference type="NCBI Taxonomy" id="1560006"/>
    <lineage>
        <taxon>Bacteria</taxon>
        <taxon>Pseudomonadati</taxon>
        <taxon>Acidobacteriota</taxon>
        <taxon>Terriglobia</taxon>
        <taxon>Terriglobales</taxon>
        <taxon>Acidobacteriaceae</taxon>
        <taxon>Silvibacterium</taxon>
    </lineage>
</organism>
<reference evidence="3 4" key="1">
    <citation type="journal article" date="2016" name="Int. J. Syst. Evol. Microbiol.">
        <title>Acidipila dinghuensis sp. nov., an acidobacterium isolated from forest soil.</title>
        <authorList>
            <person name="Jiang Y.W."/>
            <person name="Wang J."/>
            <person name="Chen M.H."/>
            <person name="Lv Y.Y."/>
            <person name="Qiu L.H."/>
        </authorList>
    </citation>
    <scope>NUCLEOTIDE SEQUENCE [LARGE SCALE GENOMIC DNA]</scope>
    <source>
        <strain evidence="3 4">DHOF10</strain>
    </source>
</reference>
<dbReference type="SUPFAM" id="SSF53067">
    <property type="entry name" value="Actin-like ATPase domain"/>
    <property type="match status" value="2"/>
</dbReference>
<proteinExistence type="predicted"/>